<evidence type="ECO:0000313" key="2">
    <source>
        <dbReference type="EMBL" id="QRK27501.1"/>
    </source>
</evidence>
<dbReference type="RefSeq" id="YP_010164136.1">
    <property type="nucleotide sequence ID" value="NC_057480.1"/>
</dbReference>
<feature type="transmembrane region" description="Helical" evidence="1">
    <location>
        <begin position="67"/>
        <end position="87"/>
    </location>
</feature>
<dbReference type="EMBL" id="MW448543">
    <property type="protein sequence ID" value="QRK27501.1"/>
    <property type="molecule type" value="Genomic_DNA"/>
</dbReference>
<keyword evidence="1" id="KW-1133">Transmembrane helix</keyword>
<geneLocation type="mitochondrion" evidence="2"/>
<reference evidence="2" key="1">
    <citation type="journal article" date="2021" name="Mitochondrial DNA Part B Resour">
        <title>Complete mitogenome of the entomopathogenic fungus Metarhizium album and phylogenetic analysis of Hypocreales.</title>
        <authorList>
            <person name="Sun H.H."/>
            <person name="Zhang Y.J."/>
            <person name="Zhang S."/>
        </authorList>
    </citation>
    <scope>NUCLEOTIDE SEQUENCE</scope>
    <source>
        <strain evidence="2">ARSEF1941</strain>
    </source>
</reference>
<proteinExistence type="predicted"/>
<keyword evidence="1" id="KW-0812">Transmembrane</keyword>
<dbReference type="GeneID" id="67267592"/>
<reference evidence="2" key="2">
    <citation type="submission" date="2021-01" db="EMBL/GenBank/DDBJ databases">
        <authorList>
            <person name="Sun H.-H."/>
            <person name="Zhang S."/>
            <person name="Zhang Y.-J."/>
        </authorList>
    </citation>
    <scope>NUCLEOTIDE SEQUENCE</scope>
    <source>
        <strain evidence="2">ARSEF1941</strain>
    </source>
</reference>
<dbReference type="AlphaFoldDB" id="A0A891GZE0"/>
<accession>A0A891GZE0</accession>
<feature type="transmembrane region" description="Helical" evidence="1">
    <location>
        <begin position="43"/>
        <end position="61"/>
    </location>
</feature>
<evidence type="ECO:0000256" key="1">
    <source>
        <dbReference type="SAM" id="Phobius"/>
    </source>
</evidence>
<protein>
    <submittedName>
        <fullName evidence="2">Uncharacterized protein</fullName>
    </submittedName>
</protein>
<name>A0A891GZE0_9HYPO</name>
<sequence length="257" mass="30080">MLWMKNKKRTILQRILLGLKVGWKTPTLPENILKFTMNPIIRIIRVIGGISTVLILTKKSLLFPNFFIYILFFFTFFFFVYHCFITYHRIIYMYKVLKSDKLDIRNSPLDKIATIATKFIWCIKGSCDQLPNIGIGLGLGAAMDQILENSGRDPIFMPFLGNMLNTMIGNETVNDIYHKRKEAYKELFSLDKKRKLLEEDKKSLESLLKSGFLSEEDKNTLIKDIWKNEQDILNKRNNIVSTIQDHLDKNDPFKTKK</sequence>
<keyword evidence="1" id="KW-0472">Membrane</keyword>
<gene>
    <name evidence="2" type="primary">orff257</name>
</gene>
<keyword evidence="2" id="KW-0496">Mitochondrion</keyword>
<organism evidence="2">
    <name type="scientific">Metarhizium album</name>
    <dbReference type="NCBI Taxonomy" id="92629"/>
    <lineage>
        <taxon>Eukaryota</taxon>
        <taxon>Fungi</taxon>
        <taxon>Dikarya</taxon>
        <taxon>Ascomycota</taxon>
        <taxon>Pezizomycotina</taxon>
        <taxon>Sordariomycetes</taxon>
        <taxon>Hypocreomycetidae</taxon>
        <taxon>Hypocreales</taxon>
        <taxon>Clavicipitaceae</taxon>
        <taxon>Metarhizium</taxon>
    </lineage>
</organism>